<gene>
    <name evidence="16" type="ORF">XENOCAPTIV_006324</name>
</gene>
<proteinExistence type="inferred from homology"/>
<dbReference type="Pfam" id="PF08953">
    <property type="entry name" value="DUF1899"/>
    <property type="match status" value="1"/>
</dbReference>
<dbReference type="PROSITE" id="PS00678">
    <property type="entry name" value="WD_REPEATS_1"/>
    <property type="match status" value="1"/>
</dbReference>
<evidence type="ECO:0000256" key="9">
    <source>
        <dbReference type="ARBA" id="ARBA00023212"/>
    </source>
</evidence>
<feature type="repeat" description="WD" evidence="12">
    <location>
        <begin position="80"/>
        <end position="122"/>
    </location>
</feature>
<dbReference type="Proteomes" id="UP001434883">
    <property type="component" value="Unassembled WGS sequence"/>
</dbReference>
<accession>A0ABV0R8Q1</accession>
<dbReference type="PANTHER" id="PTHR10856:SF24">
    <property type="entry name" value="CORONIN-1B"/>
    <property type="match status" value="1"/>
</dbReference>
<evidence type="ECO:0000256" key="8">
    <source>
        <dbReference type="ARBA" id="ARBA00023203"/>
    </source>
</evidence>
<keyword evidence="8" id="KW-0009">Actin-binding</keyword>
<evidence type="ECO:0000256" key="1">
    <source>
        <dbReference type="ARBA" id="ARBA00004529"/>
    </source>
</evidence>
<dbReference type="InterPro" id="IPR001680">
    <property type="entry name" value="WD40_rpt"/>
</dbReference>
<dbReference type="PANTHER" id="PTHR10856">
    <property type="entry name" value="CORONIN"/>
    <property type="match status" value="1"/>
</dbReference>
<comment type="function">
    <text evidence="10">Regulates leading edge dynamics and cell motility in fibroblasts. May be involved in cytokinesis and signal transduction.</text>
</comment>
<dbReference type="InterPro" id="IPR036322">
    <property type="entry name" value="WD40_repeat_dom_sf"/>
</dbReference>
<evidence type="ECO:0000256" key="12">
    <source>
        <dbReference type="PROSITE-ProRule" id="PRU00221"/>
    </source>
</evidence>
<reference evidence="16 17" key="1">
    <citation type="submission" date="2021-06" db="EMBL/GenBank/DDBJ databases">
        <authorList>
            <person name="Palmer J.M."/>
        </authorList>
    </citation>
    <scope>NUCLEOTIDE SEQUENCE [LARGE SCALE GENOMIC DNA]</scope>
    <source>
        <strain evidence="16 17">XC_2019</strain>
        <tissue evidence="16">Muscle</tissue>
    </source>
</reference>
<dbReference type="SMART" id="SM00320">
    <property type="entry name" value="WD40"/>
    <property type="match status" value="2"/>
</dbReference>
<evidence type="ECO:0000256" key="2">
    <source>
        <dbReference type="ARBA" id="ARBA00009482"/>
    </source>
</evidence>
<evidence type="ECO:0000256" key="10">
    <source>
        <dbReference type="ARBA" id="ARBA00024891"/>
    </source>
</evidence>
<dbReference type="SMART" id="SM01167">
    <property type="entry name" value="DUF1900"/>
    <property type="match status" value="1"/>
</dbReference>
<keyword evidence="3" id="KW-0963">Cytoplasm</keyword>
<keyword evidence="9" id="KW-0206">Cytoskeleton</keyword>
<keyword evidence="7 14" id="KW-0175">Coiled coil</keyword>
<evidence type="ECO:0000259" key="15">
    <source>
        <dbReference type="SMART" id="SM01166"/>
    </source>
</evidence>
<dbReference type="SMART" id="SM01166">
    <property type="entry name" value="DUF1899"/>
    <property type="match status" value="1"/>
</dbReference>
<feature type="coiled-coil region" evidence="14">
    <location>
        <begin position="266"/>
        <end position="300"/>
    </location>
</feature>
<dbReference type="InterPro" id="IPR019775">
    <property type="entry name" value="WD40_repeat_CS"/>
</dbReference>
<dbReference type="EMBL" id="JAHRIN010035308">
    <property type="protein sequence ID" value="MEQ2203998.1"/>
    <property type="molecule type" value="Genomic_DNA"/>
</dbReference>
<evidence type="ECO:0000256" key="6">
    <source>
        <dbReference type="ARBA" id="ARBA00022737"/>
    </source>
</evidence>
<feature type="domain" description="DUF1899" evidence="15">
    <location>
        <begin position="4"/>
        <end position="68"/>
    </location>
</feature>
<dbReference type="SUPFAM" id="SSF50978">
    <property type="entry name" value="WD40 repeat-like"/>
    <property type="match status" value="1"/>
</dbReference>
<evidence type="ECO:0000256" key="3">
    <source>
        <dbReference type="ARBA" id="ARBA00022490"/>
    </source>
</evidence>
<evidence type="ECO:0000256" key="13">
    <source>
        <dbReference type="RuleBase" id="RU280818"/>
    </source>
</evidence>
<evidence type="ECO:0000256" key="11">
    <source>
        <dbReference type="ARBA" id="ARBA00046901"/>
    </source>
</evidence>
<evidence type="ECO:0000256" key="7">
    <source>
        <dbReference type="ARBA" id="ARBA00023054"/>
    </source>
</evidence>
<evidence type="ECO:0000313" key="16">
    <source>
        <dbReference type="EMBL" id="MEQ2203998.1"/>
    </source>
</evidence>
<evidence type="ECO:0000256" key="4">
    <source>
        <dbReference type="ARBA" id="ARBA00022553"/>
    </source>
</evidence>
<dbReference type="PROSITE" id="PS50082">
    <property type="entry name" value="WD_REPEATS_2"/>
    <property type="match status" value="1"/>
</dbReference>
<dbReference type="PROSITE" id="PS50294">
    <property type="entry name" value="WD_REPEATS_REGION"/>
    <property type="match status" value="1"/>
</dbReference>
<sequence length="335" mass="38135">MSRRVVRQSKFRHVFGQAVRNDQCYDDIRVSRVTWDSSFCAVNPKFVAIIIDASGGGAFLVWQIPESGLDAALSEPVVVLEGHSKRVGIVSWHPTARNVLLSAGCDNQVVIWNVGTGEAMISLDDMHPDVIFSVSWSRNGSLLCTACKDKKVRIIDPRKKKIVADNLNEPICVQEMDTSNGVLLPFYDPDTNIVYLCGKGDSSIRYFEITDEAPFVHYLNTFSTKEPQRGMGYMPKRGLDVNKCEIARFYKLHERKCEPIIMTVPRKKMEDKLEEVLREFKSLRDRVILQDRRIARLEEQVAKVAIFAFPLFEFCLQISIWSLPEKSDMVQLVTV</sequence>
<protein>
    <recommendedName>
        <fullName evidence="13">Coronin</fullName>
    </recommendedName>
</protein>
<dbReference type="Pfam" id="PF00400">
    <property type="entry name" value="WD40"/>
    <property type="match status" value="2"/>
</dbReference>
<keyword evidence="6 13" id="KW-0677">Repeat</keyword>
<comment type="similarity">
    <text evidence="2 13">Belongs to the WD repeat coronin family.</text>
</comment>
<evidence type="ECO:0000313" key="17">
    <source>
        <dbReference type="Proteomes" id="UP001434883"/>
    </source>
</evidence>
<evidence type="ECO:0000256" key="14">
    <source>
        <dbReference type="SAM" id="Coils"/>
    </source>
</evidence>
<evidence type="ECO:0000256" key="5">
    <source>
        <dbReference type="ARBA" id="ARBA00022574"/>
    </source>
</evidence>
<keyword evidence="4" id="KW-0597">Phosphoprotein</keyword>
<comment type="subunit">
    <text evidence="11">Forms homooligomers, but does not form complexes with the other coronins. Interacts with Arp2/3 complex components, including ACTR2, ARPC1B and ARPC2. Binds actin.</text>
</comment>
<dbReference type="InterPro" id="IPR015505">
    <property type="entry name" value="Coronin"/>
</dbReference>
<dbReference type="Gene3D" id="2.130.10.10">
    <property type="entry name" value="YVTN repeat-like/Quinoprotein amine dehydrogenase"/>
    <property type="match status" value="1"/>
</dbReference>
<keyword evidence="5 12" id="KW-0853">WD repeat</keyword>
<keyword evidence="17" id="KW-1185">Reference proteome</keyword>
<name>A0ABV0R8Q1_9TELE</name>
<comment type="subcellular location">
    <subcellularLocation>
        <location evidence="1">Cytoplasm</location>
        <location evidence="1">Cytoskeleton</location>
        <location evidence="1">Stress fiber</location>
    </subcellularLocation>
</comment>
<dbReference type="InterPro" id="IPR015048">
    <property type="entry name" value="DUF1899"/>
</dbReference>
<dbReference type="InterPro" id="IPR015943">
    <property type="entry name" value="WD40/YVTN_repeat-like_dom_sf"/>
</dbReference>
<organism evidence="16 17">
    <name type="scientific">Xenoophorus captivus</name>
    <dbReference type="NCBI Taxonomy" id="1517983"/>
    <lineage>
        <taxon>Eukaryota</taxon>
        <taxon>Metazoa</taxon>
        <taxon>Chordata</taxon>
        <taxon>Craniata</taxon>
        <taxon>Vertebrata</taxon>
        <taxon>Euteleostomi</taxon>
        <taxon>Actinopterygii</taxon>
        <taxon>Neopterygii</taxon>
        <taxon>Teleostei</taxon>
        <taxon>Neoteleostei</taxon>
        <taxon>Acanthomorphata</taxon>
        <taxon>Ovalentaria</taxon>
        <taxon>Atherinomorphae</taxon>
        <taxon>Cyprinodontiformes</taxon>
        <taxon>Goodeidae</taxon>
        <taxon>Xenoophorus</taxon>
    </lineage>
</organism>
<comment type="caution">
    <text evidence="16">The sequence shown here is derived from an EMBL/GenBank/DDBJ whole genome shotgun (WGS) entry which is preliminary data.</text>
</comment>